<dbReference type="RefSeq" id="WP_185898837.1">
    <property type="nucleotide sequence ID" value="NZ_JACLZK010000002.1"/>
</dbReference>
<organism evidence="4 5">
    <name type="scientific">Campylobacter massiliensis</name>
    <dbReference type="NCBI Taxonomy" id="2762557"/>
    <lineage>
        <taxon>Bacteria</taxon>
        <taxon>Pseudomonadati</taxon>
        <taxon>Campylobacterota</taxon>
        <taxon>Epsilonproteobacteria</taxon>
        <taxon>Campylobacterales</taxon>
        <taxon>Campylobacteraceae</taxon>
        <taxon>Campylobacter</taxon>
    </lineage>
</organism>
<feature type="domain" description="SH3b" evidence="3">
    <location>
        <begin position="406"/>
        <end position="448"/>
    </location>
</feature>
<dbReference type="Gene3D" id="2.30.30.40">
    <property type="entry name" value="SH3 Domains"/>
    <property type="match status" value="1"/>
</dbReference>
<evidence type="ECO:0000256" key="1">
    <source>
        <dbReference type="SAM" id="MobiDB-lite"/>
    </source>
</evidence>
<dbReference type="EMBL" id="JACLZK010000002">
    <property type="protein sequence ID" value="MBC2883304.1"/>
    <property type="molecule type" value="Genomic_DNA"/>
</dbReference>
<evidence type="ECO:0000313" key="5">
    <source>
        <dbReference type="Proteomes" id="UP000552683"/>
    </source>
</evidence>
<accession>A0A842JE35</accession>
<evidence type="ECO:0000313" key="4">
    <source>
        <dbReference type="EMBL" id="MBC2883304.1"/>
    </source>
</evidence>
<evidence type="ECO:0000256" key="2">
    <source>
        <dbReference type="SAM" id="Phobius"/>
    </source>
</evidence>
<dbReference type="Proteomes" id="UP000552683">
    <property type="component" value="Unassembled WGS sequence"/>
</dbReference>
<keyword evidence="5" id="KW-1185">Reference proteome</keyword>
<sequence length="450" mass="50401">MLKPFLAFFTIFVLVSGATEPSVFDMMGDEQSQKVIKPAPQTPSQKPNLQNKAPSAQNRTPAQAQSAATQNRTPAAQSQTVSNQGGTHLRQPIPQNIAPTNEPELNLKDSQLYERVQPNDIIIKALNAPKQVYVGQIFSFTLSVDIQDNIAVDLQTVLPETENLKWLSSNLRWDNDGKGVYKAQIYAEASDQVVQNPKITVNLKRNGEFFQTANLTLSLPKIVALKSGEKYNHVVAQNLEVKKYKTNKFDDKNLIMIVEVNAQKGNIADFFIEDKDIIKQGVDSTSGEFDAQSGYYFAIFSPEKNSIDFNYFSLAKKDFVSFSLPVVVEDDEISTQIGLNPKQSKFEIYKNIGVYALFGIFLITFLFKRDAIFLVVVVGLGAYILYSYNPFGGATLRQNINVKILPTQNSSVFYTSKAEEKVEILGEREDYVKILLDDGKIGWVKKDDIF</sequence>
<keyword evidence="2" id="KW-1133">Transmembrane helix</keyword>
<proteinExistence type="predicted"/>
<feature type="transmembrane region" description="Helical" evidence="2">
    <location>
        <begin position="371"/>
        <end position="388"/>
    </location>
</feature>
<keyword evidence="2" id="KW-0472">Membrane</keyword>
<reference evidence="4 5" key="1">
    <citation type="submission" date="2020-08" db="EMBL/GenBank/DDBJ databases">
        <title>Complete genome and description of Campylobacter massiliensis Marseille-Q3452 sp. nov.</title>
        <authorList>
            <person name="Antezack A."/>
        </authorList>
    </citation>
    <scope>NUCLEOTIDE SEQUENCE [LARGE SCALE GENOMIC DNA]</scope>
    <source>
        <strain evidence="4 5">Marseille-Q3452</strain>
    </source>
</reference>
<feature type="transmembrane region" description="Helical" evidence="2">
    <location>
        <begin position="348"/>
        <end position="366"/>
    </location>
</feature>
<name>A0A842JE35_9BACT</name>
<dbReference type="AlphaFoldDB" id="A0A842JE35"/>
<dbReference type="Pfam" id="PF08239">
    <property type="entry name" value="SH3_3"/>
    <property type="match status" value="1"/>
</dbReference>
<dbReference type="InterPro" id="IPR003646">
    <property type="entry name" value="SH3-like_bac-type"/>
</dbReference>
<feature type="compositionally biased region" description="Polar residues" evidence="1">
    <location>
        <begin position="42"/>
        <end position="86"/>
    </location>
</feature>
<gene>
    <name evidence="4" type="ORF">H7R39_08565</name>
</gene>
<comment type="caution">
    <text evidence="4">The sequence shown here is derived from an EMBL/GenBank/DDBJ whole genome shotgun (WGS) entry which is preliminary data.</text>
</comment>
<keyword evidence="2" id="KW-0812">Transmembrane</keyword>
<feature type="region of interest" description="Disordered" evidence="1">
    <location>
        <begin position="29"/>
        <end position="103"/>
    </location>
</feature>
<protein>
    <submittedName>
        <fullName evidence="4">SH3 domain-containing protein</fullName>
    </submittedName>
</protein>
<evidence type="ECO:0000259" key="3">
    <source>
        <dbReference type="Pfam" id="PF08239"/>
    </source>
</evidence>